<evidence type="ECO:0000256" key="1">
    <source>
        <dbReference type="ARBA" id="ARBA00004123"/>
    </source>
</evidence>
<sequence length="874" mass="98285">MNSPSPSPPPDLNPPKSTRKRKLAARLTDSDNAAQPALKQQRLAVEQLRRARVSAQVEEVDDDEGPSTITSRGASPSDPRRVLEAADGTAPPLQTQPTQARTNTRTSKANKSSAIEVHDSESEVDVDLSLPKKSQKGAGMGVKKGKKVGDNKVESAEEELERLMKSWNSSIYGFYDPIPAIDEIDGRRVHIFSCSASGCKHKIRRYLDKNDRCSTSNLHDHAKKCWGDEVVKRAQAIKDLNHVRQTIGKIKNNPDGDITAMFSRAEEKGAITYSHRQHTTEQARAEIVRWVAESMRPFSIVEDQGFQVLMKTGRPMYRIPSAVTVGRDVKHVFKKTKKRIGKMLRDYDGKLSFATDGWTSTNHKAYIAVTVHLIMDDKPLVLLLDIIELPISHSGSNLAHAFAEILKEFGIQDKILGLACDNASANKTMTDKLVRHLPGFRGEKSRVRCFLHIINLVAKVILRQFECRKSSLGSSTEAVEDEGDEEVEEEGDGAEDEIKEKDVDGLAELSEASEEDVEPVRQVLTKLHKLSFAVKNSSTLALPEWFRILEQLNLPSRMIPRDVSTRWNSTYDMLKFVVDYRAAIDELTDNRKLALRAYELSNREWKIAQQLCDVFKHATTSFSASTSSIAKIIPAMEKIKGVLSSQATETSYLSCIRSALTIGADLLQHYYELTDHSDIYRIATVLHPSYKLAYLEKAQWPKDWVKRALEIVQEEFAQRYADIEIETSVNVRSSLDQPSSKHQNIFDDLSDLEKIAPAPVVDELALYLKQPREKVDDVLKWWLQRQNTFPRLSRMALNYHSVPATSVAVERAFSQGRILLSHIRNRLSAESTRALLCLGAWYRSGLVDMNDINAAAKLPEVNETPDDMDVDDDF</sequence>
<dbReference type="SUPFAM" id="SSF53098">
    <property type="entry name" value="Ribonuclease H-like"/>
    <property type="match status" value="1"/>
</dbReference>
<keyword evidence="5" id="KW-0539">Nucleus</keyword>
<evidence type="ECO:0000259" key="7">
    <source>
        <dbReference type="Pfam" id="PF05699"/>
    </source>
</evidence>
<dbReference type="InterPro" id="IPR008906">
    <property type="entry name" value="HATC_C_dom"/>
</dbReference>
<dbReference type="GO" id="GO:0046983">
    <property type="term" value="F:protein dimerization activity"/>
    <property type="evidence" value="ECO:0007669"/>
    <property type="project" value="InterPro"/>
</dbReference>
<keyword evidence="9" id="KW-1185">Reference proteome</keyword>
<dbReference type="GO" id="GO:0005634">
    <property type="term" value="C:nucleus"/>
    <property type="evidence" value="ECO:0007669"/>
    <property type="project" value="UniProtKB-SubCell"/>
</dbReference>
<reference evidence="8" key="1">
    <citation type="submission" date="2022-07" db="EMBL/GenBank/DDBJ databases">
        <title>Genome Sequence of Leucocoprinus birnbaumii.</title>
        <authorList>
            <person name="Buettner E."/>
        </authorList>
    </citation>
    <scope>NUCLEOTIDE SEQUENCE</scope>
    <source>
        <strain evidence="8">VT141</strain>
    </source>
</reference>
<dbReference type="GO" id="GO:0008270">
    <property type="term" value="F:zinc ion binding"/>
    <property type="evidence" value="ECO:0007669"/>
    <property type="project" value="UniProtKB-KW"/>
</dbReference>
<evidence type="ECO:0000256" key="2">
    <source>
        <dbReference type="ARBA" id="ARBA00022723"/>
    </source>
</evidence>
<feature type="region of interest" description="Disordered" evidence="6">
    <location>
        <begin position="52"/>
        <end position="127"/>
    </location>
</feature>
<keyword evidence="3" id="KW-0863">Zinc-finger</keyword>
<feature type="compositionally biased region" description="Pro residues" evidence="6">
    <location>
        <begin position="1"/>
        <end position="13"/>
    </location>
</feature>
<evidence type="ECO:0000313" key="9">
    <source>
        <dbReference type="Proteomes" id="UP001213000"/>
    </source>
</evidence>
<dbReference type="InterPro" id="IPR052035">
    <property type="entry name" value="ZnF_BED_domain_contain"/>
</dbReference>
<dbReference type="AlphaFoldDB" id="A0AAD5YXM2"/>
<dbReference type="InterPro" id="IPR012337">
    <property type="entry name" value="RNaseH-like_sf"/>
</dbReference>
<dbReference type="SUPFAM" id="SSF140996">
    <property type="entry name" value="Hermes dimerisation domain"/>
    <property type="match status" value="1"/>
</dbReference>
<comment type="subcellular location">
    <subcellularLocation>
        <location evidence="1">Nucleus</location>
    </subcellularLocation>
</comment>
<keyword evidence="2" id="KW-0479">Metal-binding</keyword>
<dbReference type="PANTHER" id="PTHR46481">
    <property type="entry name" value="ZINC FINGER BED DOMAIN-CONTAINING PROTEIN 4"/>
    <property type="match status" value="1"/>
</dbReference>
<evidence type="ECO:0000313" key="8">
    <source>
        <dbReference type="EMBL" id="KAJ3574247.1"/>
    </source>
</evidence>
<dbReference type="Proteomes" id="UP001213000">
    <property type="component" value="Unassembled WGS sequence"/>
</dbReference>
<dbReference type="EMBL" id="JANIEX010000075">
    <property type="protein sequence ID" value="KAJ3574247.1"/>
    <property type="molecule type" value="Genomic_DNA"/>
</dbReference>
<comment type="caution">
    <text evidence="8">The sequence shown here is derived from an EMBL/GenBank/DDBJ whole genome shotgun (WGS) entry which is preliminary data.</text>
</comment>
<evidence type="ECO:0000256" key="5">
    <source>
        <dbReference type="ARBA" id="ARBA00023242"/>
    </source>
</evidence>
<evidence type="ECO:0000256" key="4">
    <source>
        <dbReference type="ARBA" id="ARBA00022833"/>
    </source>
</evidence>
<organism evidence="8 9">
    <name type="scientific">Leucocoprinus birnbaumii</name>
    <dbReference type="NCBI Taxonomy" id="56174"/>
    <lineage>
        <taxon>Eukaryota</taxon>
        <taxon>Fungi</taxon>
        <taxon>Dikarya</taxon>
        <taxon>Basidiomycota</taxon>
        <taxon>Agaricomycotina</taxon>
        <taxon>Agaricomycetes</taxon>
        <taxon>Agaricomycetidae</taxon>
        <taxon>Agaricales</taxon>
        <taxon>Agaricineae</taxon>
        <taxon>Agaricaceae</taxon>
        <taxon>Leucocoprinus</taxon>
    </lineage>
</organism>
<dbReference type="Gene3D" id="1.10.10.1070">
    <property type="entry name" value="Zinc finger, BED domain-containing"/>
    <property type="match status" value="1"/>
</dbReference>
<feature type="region of interest" description="Disordered" evidence="6">
    <location>
        <begin position="474"/>
        <end position="500"/>
    </location>
</feature>
<feature type="compositionally biased region" description="Acidic residues" evidence="6">
    <location>
        <begin position="478"/>
        <end position="495"/>
    </location>
</feature>
<feature type="domain" description="HAT C-terminal dimerisation" evidence="7">
    <location>
        <begin position="763"/>
        <end position="841"/>
    </location>
</feature>
<evidence type="ECO:0000256" key="6">
    <source>
        <dbReference type="SAM" id="MobiDB-lite"/>
    </source>
</evidence>
<gene>
    <name evidence="8" type="ORF">NP233_g1903</name>
</gene>
<feature type="region of interest" description="Disordered" evidence="6">
    <location>
        <begin position="1"/>
        <end position="39"/>
    </location>
</feature>
<keyword evidence="4" id="KW-0862">Zinc</keyword>
<name>A0AAD5YXM2_9AGAR</name>
<dbReference type="PANTHER" id="PTHR46481:SF10">
    <property type="entry name" value="ZINC FINGER BED DOMAIN-CONTAINING PROTEIN 39"/>
    <property type="match status" value="1"/>
</dbReference>
<proteinExistence type="predicted"/>
<evidence type="ECO:0000256" key="3">
    <source>
        <dbReference type="ARBA" id="ARBA00022771"/>
    </source>
</evidence>
<accession>A0AAD5YXM2</accession>
<protein>
    <recommendedName>
        <fullName evidence="7">HAT C-terminal dimerisation domain-containing protein</fullName>
    </recommendedName>
</protein>
<feature type="compositionally biased region" description="Polar residues" evidence="6">
    <location>
        <begin position="92"/>
        <end position="113"/>
    </location>
</feature>
<dbReference type="Pfam" id="PF05699">
    <property type="entry name" value="Dimer_Tnp_hAT"/>
    <property type="match status" value="1"/>
</dbReference>